<dbReference type="AlphaFoldDB" id="A0A284VNK4"/>
<gene>
    <name evidence="2" type="ORF">MNV_2060002</name>
</gene>
<reference evidence="3" key="1">
    <citation type="submission" date="2017-06" db="EMBL/GenBank/DDBJ databases">
        <authorList>
            <person name="Cremers G."/>
        </authorList>
    </citation>
    <scope>NUCLEOTIDE SEQUENCE [LARGE SCALE GENOMIC DNA]</scope>
</reference>
<dbReference type="Proteomes" id="UP000218615">
    <property type="component" value="Unassembled WGS sequence"/>
</dbReference>
<sequence>MARHCRVCHRGFISFLGFRSHVAAEYRRFEKTFGRPAKDWQEIVDAFNGGGIPEQNLSKFGGPTDEARNP</sequence>
<evidence type="ECO:0000313" key="3">
    <source>
        <dbReference type="Proteomes" id="UP000218615"/>
    </source>
</evidence>
<keyword evidence="3" id="KW-1185">Reference proteome</keyword>
<evidence type="ECO:0000313" key="2">
    <source>
        <dbReference type="EMBL" id="SNQ60860.1"/>
    </source>
</evidence>
<accession>A0A284VNK4</accession>
<feature type="region of interest" description="Disordered" evidence="1">
    <location>
        <begin position="51"/>
        <end position="70"/>
    </location>
</feature>
<organism evidence="2 3">
    <name type="scientific">Candidatus Methanoperedens nitratireducens</name>
    <dbReference type="NCBI Taxonomy" id="1392998"/>
    <lineage>
        <taxon>Archaea</taxon>
        <taxon>Methanobacteriati</taxon>
        <taxon>Methanobacteriota</taxon>
        <taxon>Stenosarchaea group</taxon>
        <taxon>Methanomicrobia</taxon>
        <taxon>Methanosarcinales</taxon>
        <taxon>ANME-2 cluster</taxon>
        <taxon>Candidatus Methanoperedentaceae</taxon>
        <taxon>Candidatus Methanoperedens</taxon>
    </lineage>
</organism>
<dbReference type="EMBL" id="FZMP01000120">
    <property type="protein sequence ID" value="SNQ60860.1"/>
    <property type="molecule type" value="Genomic_DNA"/>
</dbReference>
<evidence type="ECO:0000256" key="1">
    <source>
        <dbReference type="SAM" id="MobiDB-lite"/>
    </source>
</evidence>
<proteinExistence type="predicted"/>
<name>A0A284VNK4_9EURY</name>
<protein>
    <submittedName>
        <fullName evidence="2">Uncharacterized protein</fullName>
    </submittedName>
</protein>